<sequence length="373" mass="39689">MRRAVAKLVASGLVQSSTANATSQASAALPQMVRHMAGAPSGPAPETPLSKVMPPLVALPRQVVTTALSLTGKLIVGAAQSGAVKSAVTSFAEEVLMKEQFVKLAELDVAYWTYWLSTSGYASQGGYKRLAQAATAKLGAMEPQQVSDLVVGFHKAGYYDRALFDAVAANVSANFTKYETEQLLPLLGALADFGHYTTALFDDIGDSLSYCNHYLAPMKAPTCQVAKALAAYAKFSHERADVFVTLARGISEVGLGELSAESRRTAVVTALRAFKKFNFYPEQVDALLYYTESEAGAYSADELADAAAIKAAIEAQSGGKLAVYKENAEEDAAHWYAHQSHGTAGGHSQAELYVLREALVPKAYSPAAFRGQK</sequence>
<dbReference type="EMBL" id="HBFB01006718">
    <property type="protein sequence ID" value="CAD8669750.1"/>
    <property type="molecule type" value="Transcribed_RNA"/>
</dbReference>
<dbReference type="AlphaFoldDB" id="A0A7S0R7X3"/>
<proteinExistence type="predicted"/>
<organism evidence="1">
    <name type="scientific">Chlamydomonas leiostraca</name>
    <dbReference type="NCBI Taxonomy" id="1034604"/>
    <lineage>
        <taxon>Eukaryota</taxon>
        <taxon>Viridiplantae</taxon>
        <taxon>Chlorophyta</taxon>
        <taxon>core chlorophytes</taxon>
        <taxon>Chlorophyceae</taxon>
        <taxon>CS clade</taxon>
        <taxon>Chlamydomonadales</taxon>
        <taxon>Chlamydomonadaceae</taxon>
        <taxon>Chlamydomonas</taxon>
    </lineage>
</organism>
<reference evidence="1" key="1">
    <citation type="submission" date="2021-01" db="EMBL/GenBank/DDBJ databases">
        <authorList>
            <person name="Corre E."/>
            <person name="Pelletier E."/>
            <person name="Niang G."/>
            <person name="Scheremetjew M."/>
            <person name="Finn R."/>
            <person name="Kale V."/>
            <person name="Holt S."/>
            <person name="Cochrane G."/>
            <person name="Meng A."/>
            <person name="Brown T."/>
            <person name="Cohen L."/>
        </authorList>
    </citation>
    <scope>NUCLEOTIDE SEQUENCE</scope>
    <source>
        <strain evidence="1">SAG 11-49</strain>
    </source>
</reference>
<accession>A0A7S0R7X3</accession>
<name>A0A7S0R7X3_9CHLO</name>
<protein>
    <submittedName>
        <fullName evidence="1">Uncharacterized protein</fullName>
    </submittedName>
</protein>
<evidence type="ECO:0000313" key="1">
    <source>
        <dbReference type="EMBL" id="CAD8669750.1"/>
    </source>
</evidence>
<gene>
    <name evidence="1" type="ORF">CLEI1391_LOCUS3755</name>
</gene>